<protein>
    <submittedName>
        <fullName evidence="2">Uncharacterized protein</fullName>
    </submittedName>
</protein>
<sequence>MAAGMAVTTNGSDMGPAPLSSPQPLDSVQDSPRLLIRHALRNATDTRQTTEADEMHVSSKSCLFAALDKLIGVLYVELRATNMLNCISHLPLHDTAQAQTFLSAALSDEWEACNLVDTIAAVSLSIYRVDSWSSREKVEVCPSPMRRFPASTDGLSPGKFGIALPFFSPILADISDRNAALYHFHRLASHRGPIPRYPPLRGIILY</sequence>
<gene>
    <name evidence="2" type="ORF">FSCOSCO3_A013917</name>
</gene>
<comment type="caution">
    <text evidence="2">The sequence shown here is derived from an EMBL/GenBank/DDBJ whole genome shotgun (WGS) entry which is preliminary data.</text>
</comment>
<reference evidence="2 3" key="1">
    <citation type="submission" date="2024-01" db="EMBL/GenBank/DDBJ databases">
        <authorList>
            <person name="Alioto T."/>
            <person name="Alioto T."/>
            <person name="Gomez Garrido J."/>
        </authorList>
    </citation>
    <scope>NUCLEOTIDE SEQUENCE [LARGE SCALE GENOMIC DNA]</scope>
</reference>
<dbReference type="AlphaFoldDB" id="A0AAV1NTR8"/>
<organism evidence="2 3">
    <name type="scientific">Scomber scombrus</name>
    <name type="common">Atlantic mackerel</name>
    <name type="synonym">Scomber vernalis</name>
    <dbReference type="NCBI Taxonomy" id="13677"/>
    <lineage>
        <taxon>Eukaryota</taxon>
        <taxon>Metazoa</taxon>
        <taxon>Chordata</taxon>
        <taxon>Craniata</taxon>
        <taxon>Vertebrata</taxon>
        <taxon>Euteleostomi</taxon>
        <taxon>Actinopterygii</taxon>
        <taxon>Neopterygii</taxon>
        <taxon>Teleostei</taxon>
        <taxon>Neoteleostei</taxon>
        <taxon>Acanthomorphata</taxon>
        <taxon>Pelagiaria</taxon>
        <taxon>Scombriformes</taxon>
        <taxon>Scombridae</taxon>
        <taxon>Scomber</taxon>
    </lineage>
</organism>
<dbReference type="Proteomes" id="UP001314229">
    <property type="component" value="Unassembled WGS sequence"/>
</dbReference>
<evidence type="ECO:0000256" key="1">
    <source>
        <dbReference type="SAM" id="MobiDB-lite"/>
    </source>
</evidence>
<evidence type="ECO:0000313" key="3">
    <source>
        <dbReference type="Proteomes" id="UP001314229"/>
    </source>
</evidence>
<accession>A0AAV1NTR8</accession>
<feature type="region of interest" description="Disordered" evidence="1">
    <location>
        <begin position="1"/>
        <end position="27"/>
    </location>
</feature>
<dbReference type="EMBL" id="CAWUFR010000058">
    <property type="protein sequence ID" value="CAK6962540.1"/>
    <property type="molecule type" value="Genomic_DNA"/>
</dbReference>
<proteinExistence type="predicted"/>
<evidence type="ECO:0000313" key="2">
    <source>
        <dbReference type="EMBL" id="CAK6962540.1"/>
    </source>
</evidence>
<name>A0AAV1NTR8_SCOSC</name>
<keyword evidence="3" id="KW-1185">Reference proteome</keyword>